<comment type="caution">
    <text evidence="2">The sequence shown here is derived from an EMBL/GenBank/DDBJ whole genome shotgun (WGS) entry which is preliminary data.</text>
</comment>
<reference evidence="2 3" key="1">
    <citation type="submission" date="2023-07" db="EMBL/GenBank/DDBJ databases">
        <title>Sequencing the genomes of 1000 actinobacteria strains.</title>
        <authorList>
            <person name="Klenk H.-P."/>
        </authorList>
    </citation>
    <scope>NUCLEOTIDE SEQUENCE [LARGE SCALE GENOMIC DNA]</scope>
    <source>
        <strain evidence="2 3">DSM 45805</strain>
    </source>
</reference>
<name>A0ABU0F4G9_9PSEU</name>
<sequence>MVVHALPGQVSRAAARAARALTSLPRIAIVLTELRDAAGHLERLATFAAEELPEIVYQLEGIREQLTAIENRLGGRDGRQAGLTPAARRTGSPPPS</sequence>
<accession>A0ABU0F4G9</accession>
<dbReference type="EMBL" id="JAUSUT010000001">
    <property type="protein sequence ID" value="MDQ0381937.1"/>
    <property type="molecule type" value="Genomic_DNA"/>
</dbReference>
<feature type="region of interest" description="Disordered" evidence="1">
    <location>
        <begin position="73"/>
        <end position="96"/>
    </location>
</feature>
<keyword evidence="3" id="KW-1185">Reference proteome</keyword>
<evidence type="ECO:0000256" key="1">
    <source>
        <dbReference type="SAM" id="MobiDB-lite"/>
    </source>
</evidence>
<proteinExistence type="predicted"/>
<gene>
    <name evidence="2" type="ORF">FB470_005931</name>
</gene>
<protein>
    <submittedName>
        <fullName evidence="2">Uncharacterized protein</fullName>
    </submittedName>
</protein>
<evidence type="ECO:0000313" key="3">
    <source>
        <dbReference type="Proteomes" id="UP001229651"/>
    </source>
</evidence>
<organism evidence="2 3">
    <name type="scientific">Amycolatopsis thermophila</name>
    <dbReference type="NCBI Taxonomy" id="206084"/>
    <lineage>
        <taxon>Bacteria</taxon>
        <taxon>Bacillati</taxon>
        <taxon>Actinomycetota</taxon>
        <taxon>Actinomycetes</taxon>
        <taxon>Pseudonocardiales</taxon>
        <taxon>Pseudonocardiaceae</taxon>
        <taxon>Amycolatopsis</taxon>
    </lineage>
</organism>
<evidence type="ECO:0000313" key="2">
    <source>
        <dbReference type="EMBL" id="MDQ0381937.1"/>
    </source>
</evidence>
<dbReference type="RefSeq" id="WP_306996712.1">
    <property type="nucleotide sequence ID" value="NZ_JAUSUT010000001.1"/>
</dbReference>
<dbReference type="Proteomes" id="UP001229651">
    <property type="component" value="Unassembled WGS sequence"/>
</dbReference>